<proteinExistence type="predicted"/>
<dbReference type="Proteomes" id="UP000294933">
    <property type="component" value="Unassembled WGS sequence"/>
</dbReference>
<dbReference type="AlphaFoldDB" id="A0A4Y7PF86"/>
<reference evidence="1 2" key="1">
    <citation type="submission" date="2018-06" db="EMBL/GenBank/DDBJ databases">
        <title>A transcriptomic atlas of mushroom development highlights an independent origin of complex multicellularity.</title>
        <authorList>
            <consortium name="DOE Joint Genome Institute"/>
            <person name="Krizsan K."/>
            <person name="Almasi E."/>
            <person name="Merenyi Z."/>
            <person name="Sahu N."/>
            <person name="Viragh M."/>
            <person name="Koszo T."/>
            <person name="Mondo S."/>
            <person name="Kiss B."/>
            <person name="Balint B."/>
            <person name="Kues U."/>
            <person name="Barry K."/>
            <person name="Hegedus J.C."/>
            <person name="Henrissat B."/>
            <person name="Johnson J."/>
            <person name="Lipzen A."/>
            <person name="Ohm R."/>
            <person name="Nagy I."/>
            <person name="Pangilinan J."/>
            <person name="Yan J."/>
            <person name="Xiong Y."/>
            <person name="Grigoriev I.V."/>
            <person name="Hibbett D.S."/>
            <person name="Nagy L.G."/>
        </authorList>
    </citation>
    <scope>NUCLEOTIDE SEQUENCE [LARGE SCALE GENOMIC DNA]</scope>
    <source>
        <strain evidence="1 2">SZMC22713</strain>
    </source>
</reference>
<evidence type="ECO:0000313" key="2">
    <source>
        <dbReference type="Proteomes" id="UP000294933"/>
    </source>
</evidence>
<sequence length="404" mass="45608">MDPLPLLNFFTKHASEQAKLGSPDFWPVKERVPSRRSPDVTKAFAKLLDTLATICVSKESGQKVAMTVTLPPDGRVIITLSESSRELEDTLKFLPRLWCALNSLPCNSPDRAVFDILRAVLDSTSETDAPTQAQMDHLVAQMHALQDHCEALSHAAATVQQWLDEYARGSDEPAGFPLRRYLTGCLALYFNTLSLIDTAATDMDLRGMFGRPLHIKALQPDVSPLDYPLDKSFWESYLADIVDRCEIIGAKNPKLRRALDEEVTHAIETAKEMTSAPLHCELRLLNHHQQLLASPPEKEVAEESATPPQNYIGTSEPPCYACGIFIDAYRTKSEDVFNPMYTQGPNRRLQVPWAMPKFGNAKVDRSIQRSVFITFCLNYAKFIGYQFGFHRLPENTDTMFKWQW</sequence>
<dbReference type="EMBL" id="ML170402">
    <property type="protein sequence ID" value="TDL14043.1"/>
    <property type="molecule type" value="Genomic_DNA"/>
</dbReference>
<dbReference type="STRING" id="50990.A0A4Y7PF86"/>
<dbReference type="VEuPathDB" id="FungiDB:BD410DRAFT_846399"/>
<evidence type="ECO:0000313" key="1">
    <source>
        <dbReference type="EMBL" id="TDL14043.1"/>
    </source>
</evidence>
<keyword evidence="2" id="KW-1185">Reference proteome</keyword>
<protein>
    <submittedName>
        <fullName evidence="1">Uncharacterized protein</fullName>
    </submittedName>
</protein>
<dbReference type="InterPro" id="IPR027796">
    <property type="entry name" value="OTT_1508_deam-like"/>
</dbReference>
<dbReference type="Pfam" id="PF14441">
    <property type="entry name" value="OTT_1508_deam"/>
    <property type="match status" value="1"/>
</dbReference>
<organism evidence="1 2">
    <name type="scientific">Rickenella mellea</name>
    <dbReference type="NCBI Taxonomy" id="50990"/>
    <lineage>
        <taxon>Eukaryota</taxon>
        <taxon>Fungi</taxon>
        <taxon>Dikarya</taxon>
        <taxon>Basidiomycota</taxon>
        <taxon>Agaricomycotina</taxon>
        <taxon>Agaricomycetes</taxon>
        <taxon>Hymenochaetales</taxon>
        <taxon>Rickenellaceae</taxon>
        <taxon>Rickenella</taxon>
    </lineage>
</organism>
<name>A0A4Y7PF86_9AGAM</name>
<accession>A0A4Y7PF86</accession>
<gene>
    <name evidence="1" type="ORF">BD410DRAFT_846399</name>
</gene>